<keyword evidence="8" id="KW-1185">Reference proteome</keyword>
<sequence>MRIDKFLAHMGFGTRKEVRKLLKARKVEVNGVVVKDPGYNLNVDTDKVIVKGEEVKYKPFVYFMLNKPKGYVSATVDRHYPTVVDLVPVHRKIFPVGRLDIDTEGLLILTDDGQLAHHLTSPKKEVEKEYYFELDKPLEEEDFSKIKTGIRLEDNYLTKPARLLGKVGDKHGTIVITEGRYHQVKRMFLALGKTVVYLKRIRIGGLILDNKLSPGEYRELTPKEILVLKNS</sequence>
<protein>
    <recommendedName>
        <fullName evidence="5">Pseudouridine synthase</fullName>
        <ecNumber evidence="5">5.4.99.-</ecNumber>
    </recommendedName>
</protein>
<evidence type="ECO:0000256" key="3">
    <source>
        <dbReference type="ARBA" id="ARBA00023235"/>
    </source>
</evidence>
<dbReference type="InterPro" id="IPR020094">
    <property type="entry name" value="TruA/RsuA/RluB/E/F_N"/>
</dbReference>
<dbReference type="Gene3D" id="3.30.70.580">
    <property type="entry name" value="Pseudouridine synthase I, catalytic domain, N-terminal subdomain"/>
    <property type="match status" value="1"/>
</dbReference>
<dbReference type="PANTHER" id="PTHR47683">
    <property type="entry name" value="PSEUDOURIDINE SYNTHASE FAMILY PROTEIN-RELATED"/>
    <property type="match status" value="1"/>
</dbReference>
<dbReference type="InterPro" id="IPR036986">
    <property type="entry name" value="S4_RNA-bd_sf"/>
</dbReference>
<dbReference type="InterPro" id="IPR020103">
    <property type="entry name" value="PsdUridine_synth_cat_dom_sf"/>
</dbReference>
<dbReference type="GO" id="GO:0160136">
    <property type="term" value="F:16S rRNA pseudouridine(516) synthase activity"/>
    <property type="evidence" value="ECO:0007669"/>
    <property type="project" value="UniProtKB-EC"/>
</dbReference>
<dbReference type="InterPro" id="IPR018496">
    <property type="entry name" value="PsdUridine_synth_RsuA/RluB_CS"/>
</dbReference>
<dbReference type="Proteomes" id="UP000604066">
    <property type="component" value="Unassembled WGS sequence"/>
</dbReference>
<evidence type="ECO:0000256" key="4">
    <source>
        <dbReference type="PROSITE-ProRule" id="PRU00182"/>
    </source>
</evidence>
<dbReference type="EMBL" id="JACCBS010000003">
    <property type="protein sequence ID" value="NYE58302.1"/>
    <property type="molecule type" value="Genomic_DNA"/>
</dbReference>
<proteinExistence type="inferred from homology"/>
<dbReference type="InterPro" id="IPR050343">
    <property type="entry name" value="RsuA_PseudoU_synthase"/>
</dbReference>
<dbReference type="SUPFAM" id="SSF55120">
    <property type="entry name" value="Pseudouridine synthase"/>
    <property type="match status" value="1"/>
</dbReference>
<accession>A0ABX2REI1</accession>
<dbReference type="InterPro" id="IPR006145">
    <property type="entry name" value="PsdUridine_synth_RsuA/RluA"/>
</dbReference>
<reference evidence="7 8" key="1">
    <citation type="submission" date="2020-07" db="EMBL/GenBank/DDBJ databases">
        <title>Genomic Encyclopedia of Type Strains, Phase III (KMG-III): the genomes of soil and plant-associated and newly described type strains.</title>
        <authorList>
            <person name="Whitman W."/>
        </authorList>
    </citation>
    <scope>NUCLEOTIDE SEQUENCE [LARGE SCALE GENOMIC DNA]</scope>
    <source>
        <strain evidence="7 8">DSM 11255</strain>
    </source>
</reference>
<dbReference type="NCBIfam" id="TIGR00093">
    <property type="entry name" value="pseudouridine synthase"/>
    <property type="match status" value="1"/>
</dbReference>
<dbReference type="SUPFAM" id="SSF55174">
    <property type="entry name" value="Alpha-L RNA-binding motif"/>
    <property type="match status" value="1"/>
</dbReference>
<dbReference type="PROSITE" id="PS01149">
    <property type="entry name" value="PSI_RSU"/>
    <property type="match status" value="1"/>
</dbReference>
<organism evidence="7 8">
    <name type="scientific">Carboxydothermus ferrireducens DSM 11255</name>
    <dbReference type="NCBI Taxonomy" id="1119529"/>
    <lineage>
        <taxon>Bacteria</taxon>
        <taxon>Bacillati</taxon>
        <taxon>Bacillota</taxon>
        <taxon>Clostridia</taxon>
        <taxon>Thermoanaerobacterales</taxon>
        <taxon>Thermoanaerobacteraceae</taxon>
        <taxon>Carboxydothermus</taxon>
    </lineage>
</organism>
<dbReference type="CDD" id="cd00165">
    <property type="entry name" value="S4"/>
    <property type="match status" value="1"/>
</dbReference>
<dbReference type="EC" id="5.4.99.-" evidence="5"/>
<dbReference type="InterPro" id="IPR000748">
    <property type="entry name" value="PsdUridine_synth_RsuA/RluB/E/F"/>
</dbReference>
<dbReference type="PANTHER" id="PTHR47683:SF4">
    <property type="entry name" value="PSEUDOURIDINE SYNTHASE"/>
    <property type="match status" value="1"/>
</dbReference>
<evidence type="ECO:0000313" key="8">
    <source>
        <dbReference type="Proteomes" id="UP000604066"/>
    </source>
</evidence>
<feature type="domain" description="RNA-binding S4" evidence="6">
    <location>
        <begin position="1"/>
        <end position="66"/>
    </location>
</feature>
<dbReference type="RefSeq" id="WP_179393728.1">
    <property type="nucleotide sequence ID" value="NZ_ATYG01000022.1"/>
</dbReference>
<gene>
    <name evidence="7" type="ORF">HDG70_002053</name>
</gene>
<dbReference type="InterPro" id="IPR002942">
    <property type="entry name" value="S4_RNA-bd"/>
</dbReference>
<dbReference type="InterPro" id="IPR042092">
    <property type="entry name" value="PsdUridine_s_RsuA/RluB/E/F_cat"/>
</dbReference>
<keyword evidence="3 5" id="KW-0413">Isomerase</keyword>
<dbReference type="Pfam" id="PF01479">
    <property type="entry name" value="S4"/>
    <property type="match status" value="1"/>
</dbReference>
<evidence type="ECO:0000313" key="7">
    <source>
        <dbReference type="EMBL" id="NYE58302.1"/>
    </source>
</evidence>
<dbReference type="Gene3D" id="3.30.70.1560">
    <property type="entry name" value="Alpha-L RNA-binding motif"/>
    <property type="match status" value="1"/>
</dbReference>
<dbReference type="SMART" id="SM00363">
    <property type="entry name" value="S4"/>
    <property type="match status" value="1"/>
</dbReference>
<evidence type="ECO:0000256" key="5">
    <source>
        <dbReference type="RuleBase" id="RU003887"/>
    </source>
</evidence>
<comment type="similarity">
    <text evidence="1 5">Belongs to the pseudouridine synthase RsuA family.</text>
</comment>
<comment type="caution">
    <text evidence="7">The sequence shown here is derived from an EMBL/GenBank/DDBJ whole genome shotgun (WGS) entry which is preliminary data.</text>
</comment>
<evidence type="ECO:0000259" key="6">
    <source>
        <dbReference type="SMART" id="SM00363"/>
    </source>
</evidence>
<name>A0ABX2REI1_9THEO</name>
<dbReference type="CDD" id="cd02553">
    <property type="entry name" value="PseudoU_synth_RsuA"/>
    <property type="match status" value="1"/>
</dbReference>
<dbReference type="PROSITE" id="PS50889">
    <property type="entry name" value="S4"/>
    <property type="match status" value="1"/>
</dbReference>
<dbReference type="Gene3D" id="3.10.290.10">
    <property type="entry name" value="RNA-binding S4 domain"/>
    <property type="match status" value="1"/>
</dbReference>
<evidence type="ECO:0000256" key="1">
    <source>
        <dbReference type="ARBA" id="ARBA00008348"/>
    </source>
</evidence>
<dbReference type="Pfam" id="PF00849">
    <property type="entry name" value="PseudoU_synth_2"/>
    <property type="match status" value="1"/>
</dbReference>
<evidence type="ECO:0000256" key="2">
    <source>
        <dbReference type="ARBA" id="ARBA00022884"/>
    </source>
</evidence>
<keyword evidence="2 4" id="KW-0694">RNA-binding</keyword>